<dbReference type="InterPro" id="IPR050469">
    <property type="entry name" value="Diguanylate_Cyclase"/>
</dbReference>
<name>A0A4R8S045_9MYCO</name>
<evidence type="ECO:0000259" key="3">
    <source>
        <dbReference type="PROSITE" id="PS50887"/>
    </source>
</evidence>
<dbReference type="Proteomes" id="UP000295117">
    <property type="component" value="Unassembled WGS sequence"/>
</dbReference>
<gene>
    <name evidence="4" type="primary">adrA</name>
    <name evidence="4" type="ORF">DE4585_02543</name>
</gene>
<protein>
    <submittedName>
        <fullName evidence="4">Putative diguanylate cyclase AdrA</fullName>
        <ecNumber evidence="4">2.7.7.65</ecNumber>
    </submittedName>
</protein>
<dbReference type="InterPro" id="IPR029787">
    <property type="entry name" value="Nucleotide_cyclase"/>
</dbReference>
<keyword evidence="4" id="KW-0548">Nucleotidyltransferase</keyword>
<dbReference type="InterPro" id="IPR000160">
    <property type="entry name" value="GGDEF_dom"/>
</dbReference>
<feature type="transmembrane region" description="Helical" evidence="2">
    <location>
        <begin position="146"/>
        <end position="166"/>
    </location>
</feature>
<dbReference type="EC" id="2.7.7.65" evidence="4"/>
<dbReference type="GO" id="GO:0052621">
    <property type="term" value="F:diguanylate cyclase activity"/>
    <property type="evidence" value="ECO:0007669"/>
    <property type="project" value="UniProtKB-EC"/>
</dbReference>
<proteinExistence type="predicted"/>
<dbReference type="SUPFAM" id="SSF55073">
    <property type="entry name" value="Nucleotide cyclase"/>
    <property type="match status" value="1"/>
</dbReference>
<feature type="domain" description="GGDEF" evidence="3">
    <location>
        <begin position="288"/>
        <end position="415"/>
    </location>
</feature>
<evidence type="ECO:0000313" key="5">
    <source>
        <dbReference type="Proteomes" id="UP000295117"/>
    </source>
</evidence>
<reference evidence="4 5" key="1">
    <citation type="journal article" date="2019" name="Sci. Rep.">
        <title>Extended insight into the Mycobacterium chelonae-abscessus complex through whole genome sequencing of Mycobacterium salmoniphilum outbreak and Mycobacterium salmoniphilum-like strains.</title>
        <authorList>
            <person name="Behra P.R.K."/>
            <person name="Das S."/>
            <person name="Pettersson B.M.F."/>
            <person name="Shirreff L."/>
            <person name="DuCote T."/>
            <person name="Jacobsson K.G."/>
            <person name="Ennis D.G."/>
            <person name="Kirsebom L.A."/>
        </authorList>
    </citation>
    <scope>NUCLEOTIDE SEQUENCE [LARGE SCALE GENOMIC DNA]</scope>
    <source>
        <strain evidence="4 5">DE 4585</strain>
    </source>
</reference>
<dbReference type="PROSITE" id="PS50887">
    <property type="entry name" value="GGDEF"/>
    <property type="match status" value="1"/>
</dbReference>
<evidence type="ECO:0000256" key="1">
    <source>
        <dbReference type="SAM" id="MobiDB-lite"/>
    </source>
</evidence>
<evidence type="ECO:0000256" key="2">
    <source>
        <dbReference type="SAM" id="Phobius"/>
    </source>
</evidence>
<keyword evidence="2" id="KW-0812">Transmembrane</keyword>
<feature type="transmembrane region" description="Helical" evidence="2">
    <location>
        <begin position="121"/>
        <end position="139"/>
    </location>
</feature>
<dbReference type="NCBIfam" id="TIGR00254">
    <property type="entry name" value="GGDEF"/>
    <property type="match status" value="1"/>
</dbReference>
<dbReference type="CDD" id="cd01949">
    <property type="entry name" value="GGDEF"/>
    <property type="match status" value="1"/>
</dbReference>
<feature type="transmembrane region" description="Helical" evidence="2">
    <location>
        <begin position="172"/>
        <end position="189"/>
    </location>
</feature>
<keyword evidence="4" id="KW-0808">Transferase</keyword>
<evidence type="ECO:0000313" key="4">
    <source>
        <dbReference type="EMBL" id="TDZ82015.1"/>
    </source>
</evidence>
<comment type="caution">
    <text evidence="4">The sequence shown here is derived from an EMBL/GenBank/DDBJ whole genome shotgun (WGS) entry which is preliminary data.</text>
</comment>
<organism evidence="4 5">
    <name type="scientific">Mycobacteroides salmoniphilum</name>
    <dbReference type="NCBI Taxonomy" id="404941"/>
    <lineage>
        <taxon>Bacteria</taxon>
        <taxon>Bacillati</taxon>
        <taxon>Actinomycetota</taxon>
        <taxon>Actinomycetes</taxon>
        <taxon>Mycobacteriales</taxon>
        <taxon>Mycobacteriaceae</taxon>
        <taxon>Mycobacteroides</taxon>
    </lineage>
</organism>
<dbReference type="PANTHER" id="PTHR45138:SF9">
    <property type="entry name" value="DIGUANYLATE CYCLASE DGCM-RELATED"/>
    <property type="match status" value="1"/>
</dbReference>
<dbReference type="Gene3D" id="3.30.70.270">
    <property type="match status" value="1"/>
</dbReference>
<feature type="transmembrane region" description="Helical" evidence="2">
    <location>
        <begin position="92"/>
        <end position="109"/>
    </location>
</feature>
<dbReference type="AlphaFoldDB" id="A0A4R8S045"/>
<sequence length="415" mass="45930">MRPQAGVAGSNPAEGTLIIVGHTPRLSPQPHYYRVRNTQFRIRNTQCGPLPHNEPVRSNPRLRPRRRRTPEQEYRFVTGALGPRNLRHLKRAIGLLCMSILPLGTIVNMHPLGPQGAGRTIHQSLIAVSFLVGVCWMVRPWPSRRWAISFVTWADLSFAVSAWMYAGPMMRLAPILYMSTVGVFAAFLLGWRVLAVHCVFASAVLGSITLWNIHTGAATFLDQFLYNAPAFTTVVLLPILIQAVIEGGRRSIRAAVTAANRDPLTGLLNRRGVQSTFEFELRKRPGPATVVVMVTDVDRFKELNDTYGHEAGDRALQAIADALFANIRDGDIAARIGGDEFMVVAFVDNSDDIAAINARIRNAPIRTDTPETSMSIGIAWSSTDAEDFSFESLTREADFRLYEAKRDRAPRGSTA</sequence>
<dbReference type="EMBL" id="PECH01000007">
    <property type="protein sequence ID" value="TDZ82015.1"/>
    <property type="molecule type" value="Genomic_DNA"/>
</dbReference>
<keyword evidence="2" id="KW-1133">Transmembrane helix</keyword>
<accession>A0A4R8S045</accession>
<keyword evidence="2" id="KW-0472">Membrane</keyword>
<dbReference type="PANTHER" id="PTHR45138">
    <property type="entry name" value="REGULATORY COMPONENTS OF SENSORY TRANSDUCTION SYSTEM"/>
    <property type="match status" value="1"/>
</dbReference>
<dbReference type="SMART" id="SM00267">
    <property type="entry name" value="GGDEF"/>
    <property type="match status" value="1"/>
</dbReference>
<feature type="transmembrane region" description="Helical" evidence="2">
    <location>
        <begin position="194"/>
        <end position="213"/>
    </location>
</feature>
<feature type="region of interest" description="Disordered" evidence="1">
    <location>
        <begin position="44"/>
        <end position="68"/>
    </location>
</feature>
<dbReference type="Pfam" id="PF00990">
    <property type="entry name" value="GGDEF"/>
    <property type="match status" value="1"/>
</dbReference>
<feature type="transmembrane region" description="Helical" evidence="2">
    <location>
        <begin position="225"/>
        <end position="245"/>
    </location>
</feature>
<dbReference type="InterPro" id="IPR043128">
    <property type="entry name" value="Rev_trsase/Diguanyl_cyclase"/>
</dbReference>